<feature type="binding site" evidence="11 13">
    <location>
        <position position="202"/>
    </location>
    <ligand>
        <name>Zn(2+)</name>
        <dbReference type="ChEBI" id="CHEBI:29105"/>
        <label>2</label>
    </ligand>
</feature>
<keyword evidence="5 11" id="KW-0963">Cytoplasm</keyword>
<dbReference type="PROSITE" id="PS00758">
    <property type="entry name" value="ARGE_DAPE_CPG2_1"/>
    <property type="match status" value="1"/>
</dbReference>
<dbReference type="eggNOG" id="COG2195">
    <property type="taxonomic scope" value="Bacteria"/>
</dbReference>
<dbReference type="InterPro" id="IPR010161">
    <property type="entry name" value="Peptidase_M20B"/>
</dbReference>
<dbReference type="Gene3D" id="3.30.70.360">
    <property type="match status" value="1"/>
</dbReference>
<name>C5RC47_WEIPA</name>
<feature type="active site" description="Proton acceptor" evidence="11 12">
    <location>
        <position position="201"/>
    </location>
</feature>
<reference evidence="15 16" key="1">
    <citation type="submission" date="2009-04" db="EMBL/GenBank/DDBJ databases">
        <authorList>
            <person name="Qin X."/>
            <person name="Bachman B."/>
            <person name="Battles P."/>
            <person name="Bell A."/>
            <person name="Bess C."/>
            <person name="Bickham C."/>
            <person name="Chaboub L."/>
            <person name="Chen D."/>
            <person name="Coyle M."/>
            <person name="Deiros D.R."/>
            <person name="Dinh H."/>
            <person name="Forbes L."/>
            <person name="Fowler G."/>
            <person name="Francisco L."/>
            <person name="Fu Q."/>
            <person name="Gubbala S."/>
            <person name="Hale W."/>
            <person name="Han Y."/>
            <person name="Hemphill L."/>
            <person name="Highlander S.K."/>
            <person name="Hirani K."/>
            <person name="Hogues M."/>
            <person name="Jackson L."/>
            <person name="Jakkamsetti A."/>
            <person name="Javaid M."/>
            <person name="Jiang H."/>
            <person name="Korchina V."/>
            <person name="Kovar C."/>
            <person name="Lara F."/>
            <person name="Lee S."/>
            <person name="Mata R."/>
            <person name="Mathew T."/>
            <person name="Moen C."/>
            <person name="Morales K."/>
            <person name="Munidasa M."/>
            <person name="Nazareth L."/>
            <person name="Ngo R."/>
            <person name="Nguyen L."/>
            <person name="Okwuonu G."/>
            <person name="Ongeri F."/>
            <person name="Patil S."/>
            <person name="Petrosino J."/>
            <person name="Pham C."/>
            <person name="Pham P."/>
            <person name="Pu L.-L."/>
            <person name="Puazo M."/>
            <person name="Raj R."/>
            <person name="Reid J."/>
            <person name="Rouhana J."/>
            <person name="Saada N."/>
            <person name="Shang Y."/>
            <person name="Simmons D."/>
            <person name="Thornton R."/>
            <person name="Warren J."/>
            <person name="Weissenberger G."/>
            <person name="Zhang J."/>
            <person name="Zhang L."/>
            <person name="Zhou C."/>
            <person name="Zhu D."/>
            <person name="Muzny D."/>
            <person name="Worley K."/>
            <person name="Gibbs R."/>
        </authorList>
    </citation>
    <scope>NUCLEOTIDE SEQUENCE [LARGE SCALE GENOMIC DNA]</scope>
    <source>
        <strain evidence="15 16">ATCC 33313</strain>
    </source>
</reference>
<keyword evidence="8 11" id="KW-0378">Hydrolase</keyword>
<dbReference type="AlphaFoldDB" id="C5RC47"/>
<dbReference type="PANTHER" id="PTHR42994:SF1">
    <property type="entry name" value="PEPTIDASE T"/>
    <property type="match status" value="1"/>
</dbReference>
<dbReference type="GO" id="GO:0006508">
    <property type="term" value="P:proteolysis"/>
    <property type="evidence" value="ECO:0007669"/>
    <property type="project" value="UniProtKB-UniRule"/>
</dbReference>
<keyword evidence="16" id="KW-1185">Reference proteome</keyword>
<comment type="catalytic activity">
    <reaction evidence="1 11">
        <text>Release of the N-terminal residue from a tripeptide.</text>
        <dbReference type="EC" id="3.4.11.4"/>
    </reaction>
</comment>
<organism evidence="15 16">
    <name type="scientific">Weissella paramesenteroides ATCC 33313</name>
    <dbReference type="NCBI Taxonomy" id="585506"/>
    <lineage>
        <taxon>Bacteria</taxon>
        <taxon>Bacillati</taxon>
        <taxon>Bacillota</taxon>
        <taxon>Bacilli</taxon>
        <taxon>Lactobacillales</taxon>
        <taxon>Lactobacillaceae</taxon>
        <taxon>Weissella</taxon>
    </lineage>
</organism>
<dbReference type="CDD" id="cd03892">
    <property type="entry name" value="M20_peptT"/>
    <property type="match status" value="1"/>
</dbReference>
<dbReference type="EMBL" id="ACKU01000030">
    <property type="protein sequence ID" value="EER74264.1"/>
    <property type="molecule type" value="Genomic_DNA"/>
</dbReference>
<feature type="binding site" evidence="11 13">
    <location>
        <position position="106"/>
    </location>
    <ligand>
        <name>Zn(2+)</name>
        <dbReference type="ChEBI" id="CHEBI:29105"/>
        <label>1</label>
    </ligand>
</feature>
<evidence type="ECO:0000256" key="13">
    <source>
        <dbReference type="PIRSR" id="PIRSR037215-2"/>
    </source>
</evidence>
<comment type="cofactor">
    <cofactor evidence="11 13">
        <name>Zn(2+)</name>
        <dbReference type="ChEBI" id="CHEBI:29105"/>
    </cofactor>
    <text evidence="11 13">Binds 2 Zn(2+) ions per subunit.</text>
</comment>
<dbReference type="InterPro" id="IPR002933">
    <property type="entry name" value="Peptidase_M20"/>
</dbReference>
<dbReference type="PANTHER" id="PTHR42994">
    <property type="entry name" value="PEPTIDASE T"/>
    <property type="match status" value="1"/>
</dbReference>
<evidence type="ECO:0000256" key="12">
    <source>
        <dbReference type="PIRSR" id="PIRSR037215-1"/>
    </source>
</evidence>
<evidence type="ECO:0000256" key="4">
    <source>
        <dbReference type="ARBA" id="ARBA00022438"/>
    </source>
</evidence>
<dbReference type="Pfam" id="PF07687">
    <property type="entry name" value="M20_dimer"/>
    <property type="match status" value="1"/>
</dbReference>
<keyword evidence="7 11" id="KW-0479">Metal-binding</keyword>
<dbReference type="PIRSF" id="PIRSF037215">
    <property type="entry name" value="Peptidase_M20B"/>
    <property type="match status" value="1"/>
</dbReference>
<evidence type="ECO:0000256" key="9">
    <source>
        <dbReference type="ARBA" id="ARBA00022833"/>
    </source>
</evidence>
<keyword evidence="4 11" id="KW-0031">Aminopeptidase</keyword>
<feature type="domain" description="Peptidase M20 dimerisation" evidence="14">
    <location>
        <begin position="235"/>
        <end position="334"/>
    </location>
</feature>
<dbReference type="GO" id="GO:0008237">
    <property type="term" value="F:metallopeptidase activity"/>
    <property type="evidence" value="ECO:0007669"/>
    <property type="project" value="UniProtKB-KW"/>
</dbReference>
<dbReference type="GO" id="GO:0005829">
    <property type="term" value="C:cytosol"/>
    <property type="evidence" value="ECO:0007669"/>
    <property type="project" value="TreeGrafter"/>
</dbReference>
<dbReference type="STRING" id="585506.HMPREF0877_1543"/>
<evidence type="ECO:0000256" key="1">
    <source>
        <dbReference type="ARBA" id="ARBA00000870"/>
    </source>
</evidence>
<dbReference type="InterPro" id="IPR036264">
    <property type="entry name" value="Bact_exopeptidase_dim_dom"/>
</dbReference>
<evidence type="ECO:0000256" key="7">
    <source>
        <dbReference type="ARBA" id="ARBA00022723"/>
    </source>
</evidence>
<dbReference type="SUPFAM" id="SSF53187">
    <property type="entry name" value="Zn-dependent exopeptidases"/>
    <property type="match status" value="1"/>
</dbReference>
<evidence type="ECO:0000259" key="14">
    <source>
        <dbReference type="Pfam" id="PF07687"/>
    </source>
</evidence>
<feature type="binding site" evidence="11 13">
    <location>
        <position position="167"/>
    </location>
    <ligand>
        <name>Zn(2+)</name>
        <dbReference type="ChEBI" id="CHEBI:29105"/>
        <label>2</label>
    </ligand>
</feature>
<evidence type="ECO:0000256" key="2">
    <source>
        <dbReference type="ARBA" id="ARBA00004496"/>
    </source>
</evidence>
<dbReference type="Pfam" id="PF01546">
    <property type="entry name" value="Peptidase_M20"/>
    <property type="match status" value="1"/>
</dbReference>
<dbReference type="SUPFAM" id="SSF55031">
    <property type="entry name" value="Bacterial exopeptidase dimerisation domain"/>
    <property type="match status" value="1"/>
</dbReference>
<comment type="function">
    <text evidence="11">Cleaves the N-terminal amino acid of tripeptides.</text>
</comment>
<evidence type="ECO:0000256" key="10">
    <source>
        <dbReference type="ARBA" id="ARBA00023049"/>
    </source>
</evidence>
<feature type="binding site" evidence="11 13">
    <location>
        <position position="167"/>
    </location>
    <ligand>
        <name>Zn(2+)</name>
        <dbReference type="ChEBI" id="CHEBI:29105"/>
        <label>1</label>
    </ligand>
</feature>
<dbReference type="PROSITE" id="PS00759">
    <property type="entry name" value="ARGE_DAPE_CPG2_2"/>
    <property type="match status" value="1"/>
</dbReference>
<dbReference type="InterPro" id="IPR011650">
    <property type="entry name" value="Peptidase_M20_dimer"/>
</dbReference>
<dbReference type="FunFam" id="3.30.70.360:FF:000002">
    <property type="entry name" value="Peptidase T"/>
    <property type="match status" value="1"/>
</dbReference>
<dbReference type="Proteomes" id="UP000004528">
    <property type="component" value="Unassembled WGS sequence"/>
</dbReference>
<feature type="binding site" evidence="11 13">
    <location>
        <position position="406"/>
    </location>
    <ligand>
        <name>Zn(2+)</name>
        <dbReference type="ChEBI" id="CHEBI:29105"/>
        <label>2</label>
    </ligand>
</feature>
<dbReference type="GO" id="GO:0045148">
    <property type="term" value="F:tripeptide aminopeptidase activity"/>
    <property type="evidence" value="ECO:0007669"/>
    <property type="project" value="UniProtKB-UniRule"/>
</dbReference>
<comment type="caution">
    <text evidence="15">The sequence shown here is derived from an EMBL/GenBank/DDBJ whole genome shotgun (WGS) entry which is preliminary data.</text>
</comment>
<feature type="binding site" evidence="11 13">
    <location>
        <position position="224"/>
    </location>
    <ligand>
        <name>Zn(2+)</name>
        <dbReference type="ChEBI" id="CHEBI:29105"/>
        <label>1</label>
    </ligand>
</feature>
<accession>C5RC47</accession>
<evidence type="ECO:0000256" key="5">
    <source>
        <dbReference type="ARBA" id="ARBA00022490"/>
    </source>
</evidence>
<dbReference type="GO" id="GO:0043171">
    <property type="term" value="P:peptide catabolic process"/>
    <property type="evidence" value="ECO:0007669"/>
    <property type="project" value="UniProtKB-UniRule"/>
</dbReference>
<comment type="subcellular location">
    <subcellularLocation>
        <location evidence="2 11">Cytoplasm</location>
    </subcellularLocation>
</comment>
<dbReference type="InterPro" id="IPR001261">
    <property type="entry name" value="ArgE/DapE_CS"/>
</dbReference>
<dbReference type="HAMAP" id="MF_00550">
    <property type="entry name" value="Aminopeptidase_M20"/>
    <property type="match status" value="1"/>
</dbReference>
<dbReference type="Gene3D" id="3.40.630.10">
    <property type="entry name" value="Zn peptidases"/>
    <property type="match status" value="1"/>
</dbReference>
<evidence type="ECO:0000256" key="8">
    <source>
        <dbReference type="ARBA" id="ARBA00022801"/>
    </source>
</evidence>
<dbReference type="HOGENOM" id="CLU_053676_0_0_9"/>
<sequence length="434" mass="48066">MMYLHQQLTLTHILIFNKKKRCNMTEELYPNLVDRFIDYVKINTQSNENSTTIPSDPKEVAFLKDLANELKTIGLENVRTMSDGYVFAELSANIDKQVPTIGFISHVDTADFNSENVQPQFVTDYDGQSEIKLNEDYSLTIEDFPSLKKYAGHTLITTDGTTLLGADDKAGVAEIVSAAEYFIAHPELKHGKLVFAFGPDEEIGIGADNFHVAEFGADFAYTVDGGPLGELEWETFSAASAVVEIQGRNVHPGTAKDTMVNALQVAIDVHNALPAGDRPELTEGREGFFHLLSLSGTPEEARMDYIIRDHDRQEFETRKALMGQIVDRLNSELGTDRITLTLKDQYYNMGEILKDDMTPVDLAAEAMRELDIAPIIEPVRGGTDGSKITFLGLPTPNLFAGGENMHGRYEYVSTKVMAQATDTIIKIATLNAEK</sequence>
<evidence type="ECO:0000256" key="11">
    <source>
        <dbReference type="HAMAP-Rule" id="MF_00550"/>
    </source>
</evidence>
<dbReference type="EC" id="3.4.11.4" evidence="11"/>
<proteinExistence type="inferred from homology"/>
<protein>
    <recommendedName>
        <fullName evidence="11">Peptidase T</fullName>
        <ecNumber evidence="11">3.4.11.4</ecNumber>
    </recommendedName>
    <alternativeName>
        <fullName evidence="11">Aminotripeptidase</fullName>
        <shortName evidence="11">Tripeptidase</shortName>
    </alternativeName>
    <alternativeName>
        <fullName evidence="11">Tripeptide aminopeptidase</fullName>
    </alternativeName>
</protein>
<keyword evidence="9 11" id="KW-0862">Zinc</keyword>
<keyword evidence="10 11" id="KW-0482">Metalloprotease</keyword>
<evidence type="ECO:0000256" key="3">
    <source>
        <dbReference type="ARBA" id="ARBA00009692"/>
    </source>
</evidence>
<feature type="active site" evidence="11 12">
    <location>
        <position position="108"/>
    </location>
</feature>
<evidence type="ECO:0000256" key="6">
    <source>
        <dbReference type="ARBA" id="ARBA00022670"/>
    </source>
</evidence>
<keyword evidence="6 11" id="KW-0645">Protease</keyword>
<dbReference type="NCBIfam" id="NF009920">
    <property type="entry name" value="PRK13381.1"/>
    <property type="match status" value="1"/>
</dbReference>
<dbReference type="NCBIfam" id="NF003976">
    <property type="entry name" value="PRK05469.1"/>
    <property type="match status" value="1"/>
</dbReference>
<dbReference type="GO" id="GO:0008270">
    <property type="term" value="F:zinc ion binding"/>
    <property type="evidence" value="ECO:0007669"/>
    <property type="project" value="UniProtKB-UniRule"/>
</dbReference>
<evidence type="ECO:0000313" key="15">
    <source>
        <dbReference type="EMBL" id="EER74264.1"/>
    </source>
</evidence>
<evidence type="ECO:0000313" key="16">
    <source>
        <dbReference type="Proteomes" id="UP000004528"/>
    </source>
</evidence>
<gene>
    <name evidence="11 15" type="primary">pepT</name>
    <name evidence="15" type="ORF">HMPREF0877_1543</name>
</gene>
<dbReference type="NCBIfam" id="TIGR01882">
    <property type="entry name" value="peptidase-T"/>
    <property type="match status" value="1"/>
</dbReference>
<comment type="similarity">
    <text evidence="3 11">Belongs to the peptidase M20B family.</text>
</comment>